<dbReference type="AlphaFoldDB" id="A0A5S3Y297"/>
<dbReference type="RefSeq" id="WP_171042039.1">
    <property type="nucleotide sequence ID" value="NZ_PNCG01001104.1"/>
</dbReference>
<feature type="non-terminal residue" evidence="1">
    <location>
        <position position="1"/>
    </location>
</feature>
<evidence type="ECO:0000313" key="1">
    <source>
        <dbReference type="EMBL" id="TMP65714.1"/>
    </source>
</evidence>
<accession>A0A5S3Y297</accession>
<gene>
    <name evidence="1" type="ORF">CWC05_23995</name>
</gene>
<dbReference type="Proteomes" id="UP000305874">
    <property type="component" value="Unassembled WGS sequence"/>
</dbReference>
<protein>
    <submittedName>
        <fullName evidence="1">Uncharacterized protein</fullName>
    </submittedName>
</protein>
<name>A0A5S3Y297_9GAMM</name>
<comment type="caution">
    <text evidence="1">The sequence shown here is derived from an EMBL/GenBank/DDBJ whole genome shotgun (WGS) entry which is preliminary data.</text>
</comment>
<dbReference type="EMBL" id="PNCG01001104">
    <property type="protein sequence ID" value="TMP65714.1"/>
    <property type="molecule type" value="Genomic_DNA"/>
</dbReference>
<sequence length="178" mass="19247">KMDSSVEINIDFSIIEGKVKRFSTIAKTDYQTKSYLKVDYESQSSLTREKLFKSLINKNLKVLVGPIPLLLNLNLQPKLVAQAASESKAYLKVGLNAYGNYQAGFEYANEQIKNINEISPSLSGIGPIYDLAATATAKINAELGVVISAYEISTKLPVLGKVKLDGPGVGVAMGPYAD</sequence>
<proteinExistence type="predicted"/>
<organism evidence="1 2">
    <name type="scientific">Pseudoalteromonas ruthenica</name>
    <dbReference type="NCBI Taxonomy" id="151081"/>
    <lineage>
        <taxon>Bacteria</taxon>
        <taxon>Pseudomonadati</taxon>
        <taxon>Pseudomonadota</taxon>
        <taxon>Gammaproteobacteria</taxon>
        <taxon>Alteromonadales</taxon>
        <taxon>Pseudoalteromonadaceae</taxon>
        <taxon>Pseudoalteromonas</taxon>
    </lineage>
</organism>
<evidence type="ECO:0000313" key="2">
    <source>
        <dbReference type="Proteomes" id="UP000305874"/>
    </source>
</evidence>
<reference evidence="1 2" key="1">
    <citation type="submission" date="2017-12" db="EMBL/GenBank/DDBJ databases">
        <authorList>
            <person name="Paulsen S."/>
            <person name="Gram L.K."/>
        </authorList>
    </citation>
    <scope>NUCLEOTIDE SEQUENCE [LARGE SCALE GENOMIC DNA]</scope>
    <source>
        <strain evidence="1 2">S2897</strain>
    </source>
</reference>
<reference evidence="2" key="2">
    <citation type="submission" date="2019-06" db="EMBL/GenBank/DDBJ databases">
        <title>Co-occurence of chitin degradation, pigmentation and bioactivity in marine Pseudoalteromonas.</title>
        <authorList>
            <person name="Sonnenschein E.C."/>
            <person name="Bech P.K."/>
        </authorList>
    </citation>
    <scope>NUCLEOTIDE SEQUENCE [LARGE SCALE GENOMIC DNA]</scope>
    <source>
        <strain evidence="2">S2897</strain>
    </source>
</reference>
<feature type="non-terminal residue" evidence="1">
    <location>
        <position position="178"/>
    </location>
</feature>